<reference evidence="1" key="1">
    <citation type="submission" date="2023-10" db="EMBL/GenBank/DDBJ databases">
        <title>Genome assemblies of two species of porcelain crab, Petrolisthes cinctipes and Petrolisthes manimaculis (Anomura: Porcellanidae).</title>
        <authorList>
            <person name="Angst P."/>
        </authorList>
    </citation>
    <scope>NUCLEOTIDE SEQUENCE</scope>
    <source>
        <strain evidence="1">PB745_01</strain>
        <tissue evidence="1">Gill</tissue>
    </source>
</reference>
<dbReference type="EMBL" id="JAWQEG010000339">
    <property type="protein sequence ID" value="KAK3891459.1"/>
    <property type="molecule type" value="Genomic_DNA"/>
</dbReference>
<keyword evidence="2" id="KW-1185">Reference proteome</keyword>
<accession>A0AAE1L035</accession>
<organism evidence="1 2">
    <name type="scientific">Petrolisthes cinctipes</name>
    <name type="common">Flat porcelain crab</name>
    <dbReference type="NCBI Taxonomy" id="88211"/>
    <lineage>
        <taxon>Eukaryota</taxon>
        <taxon>Metazoa</taxon>
        <taxon>Ecdysozoa</taxon>
        <taxon>Arthropoda</taxon>
        <taxon>Crustacea</taxon>
        <taxon>Multicrustacea</taxon>
        <taxon>Malacostraca</taxon>
        <taxon>Eumalacostraca</taxon>
        <taxon>Eucarida</taxon>
        <taxon>Decapoda</taxon>
        <taxon>Pleocyemata</taxon>
        <taxon>Anomura</taxon>
        <taxon>Galatheoidea</taxon>
        <taxon>Porcellanidae</taxon>
        <taxon>Petrolisthes</taxon>
    </lineage>
</organism>
<dbReference type="AlphaFoldDB" id="A0AAE1L035"/>
<protein>
    <submittedName>
        <fullName evidence="1">Uncharacterized protein</fullName>
    </submittedName>
</protein>
<name>A0AAE1L035_PETCI</name>
<proteinExistence type="predicted"/>
<dbReference type="Proteomes" id="UP001286313">
    <property type="component" value="Unassembled WGS sequence"/>
</dbReference>
<comment type="caution">
    <text evidence="1">The sequence shown here is derived from an EMBL/GenBank/DDBJ whole genome shotgun (WGS) entry which is preliminary data.</text>
</comment>
<gene>
    <name evidence="1" type="ORF">Pcinc_004641</name>
</gene>
<evidence type="ECO:0000313" key="1">
    <source>
        <dbReference type="EMBL" id="KAK3891459.1"/>
    </source>
</evidence>
<sequence>MSGCVVAIYARACDSLDPTSGKAQLPAPVVKFKLSRTPRLPLACESPNLTSEGARVLGSDGDVSPLIPCLLS</sequence>
<evidence type="ECO:0000313" key="2">
    <source>
        <dbReference type="Proteomes" id="UP001286313"/>
    </source>
</evidence>